<sequence>MFRDFLARLEERYAEIAKKHPEIRTLSYNVTEREVDIPSPPGSLASFTGTANGIEFGRLVYPNSTAVAKAQEYVVDLLRENGFQQDAGGKAFWERENVTYAVYGTYRDYYYVLFIARVRGGSVNEG</sequence>
<reference evidence="2" key="1">
    <citation type="journal article" date="2016" name="Syst. Appl. Microbiol.">
        <title>Thermococcus piezophilus sp. nov., a novel hyperthermophilic and piezophilic archaeon with a broad pressure range for growth, isolated from a deepest hydrothermal vent at the Mid-Cayman Rise.</title>
        <authorList>
            <person name="Dalmasso C."/>
            <person name="Oger P."/>
            <person name="Selva G."/>
            <person name="Courtine D."/>
            <person name="L'Haridon S."/>
            <person name="Garlaschelli A."/>
            <person name="Roussel E."/>
            <person name="Miyazaki J."/>
            <person name="Reveillaud J."/>
            <person name="Jebbar M."/>
            <person name="Takai K."/>
            <person name="Maignien L."/>
            <person name="Alain K."/>
        </authorList>
    </citation>
    <scope>NUCLEOTIDE SEQUENCE [LARGE SCALE GENOMIC DNA]</scope>
    <source>
        <strain evidence="2">CDGS</strain>
    </source>
</reference>
<keyword evidence="2" id="KW-1185">Reference proteome</keyword>
<dbReference type="EMBL" id="CP015520">
    <property type="protein sequence ID" value="ANF21962.1"/>
    <property type="molecule type" value="Genomic_DNA"/>
</dbReference>
<accession>A0A172WEW3</accession>
<dbReference type="KEGG" id="tpie:A7C91_01215"/>
<dbReference type="AlphaFoldDB" id="A0A172WEW3"/>
<evidence type="ECO:0000313" key="1">
    <source>
        <dbReference type="EMBL" id="ANF21962.1"/>
    </source>
</evidence>
<organism evidence="1 2">
    <name type="scientific">Thermococcus piezophilus</name>
    <dbReference type="NCBI Taxonomy" id="1712654"/>
    <lineage>
        <taxon>Archaea</taxon>
        <taxon>Methanobacteriati</taxon>
        <taxon>Methanobacteriota</taxon>
        <taxon>Thermococci</taxon>
        <taxon>Thermococcales</taxon>
        <taxon>Thermococcaceae</taxon>
        <taxon>Thermococcus</taxon>
    </lineage>
</organism>
<dbReference type="Proteomes" id="UP000076969">
    <property type="component" value="Chromosome"/>
</dbReference>
<name>A0A172WEW3_9EURY</name>
<gene>
    <name evidence="1" type="ORF">A7C91_01215</name>
</gene>
<protein>
    <submittedName>
        <fullName evidence="1">Uncharacterized protein</fullName>
    </submittedName>
</protein>
<proteinExistence type="predicted"/>
<evidence type="ECO:0000313" key="2">
    <source>
        <dbReference type="Proteomes" id="UP000076969"/>
    </source>
</evidence>